<accession>A0AAJ0DEC5</accession>
<gene>
    <name evidence="2" type="ORF">LTR09_006532</name>
</gene>
<comment type="caution">
    <text evidence="2">The sequence shown here is derived from an EMBL/GenBank/DDBJ whole genome shotgun (WGS) entry which is preliminary data.</text>
</comment>
<name>A0AAJ0DEC5_9PEZI</name>
<dbReference type="InterPro" id="IPR010730">
    <property type="entry name" value="HET"/>
</dbReference>
<protein>
    <recommendedName>
        <fullName evidence="1">Heterokaryon incompatibility domain-containing protein</fullName>
    </recommendedName>
</protein>
<dbReference type="InterPro" id="IPR052895">
    <property type="entry name" value="HetReg/Transcr_Mod"/>
</dbReference>
<dbReference type="PANTHER" id="PTHR24148">
    <property type="entry name" value="ANKYRIN REPEAT DOMAIN-CONTAINING PROTEIN 39 HOMOLOG-RELATED"/>
    <property type="match status" value="1"/>
</dbReference>
<dbReference type="EMBL" id="JAWDJX010000021">
    <property type="protein sequence ID" value="KAK3052322.1"/>
    <property type="molecule type" value="Genomic_DNA"/>
</dbReference>
<keyword evidence="3" id="KW-1185">Reference proteome</keyword>
<evidence type="ECO:0000313" key="2">
    <source>
        <dbReference type="EMBL" id="KAK3052322.1"/>
    </source>
</evidence>
<dbReference type="Pfam" id="PF06985">
    <property type="entry name" value="HET"/>
    <property type="match status" value="1"/>
</dbReference>
<dbReference type="AlphaFoldDB" id="A0AAJ0DEC5"/>
<evidence type="ECO:0000313" key="3">
    <source>
        <dbReference type="Proteomes" id="UP001271007"/>
    </source>
</evidence>
<dbReference type="Pfam" id="PF26639">
    <property type="entry name" value="Het-6_barrel"/>
    <property type="match status" value="1"/>
</dbReference>
<reference evidence="2" key="1">
    <citation type="submission" date="2023-04" db="EMBL/GenBank/DDBJ databases">
        <title>Black Yeasts Isolated from many extreme environments.</title>
        <authorList>
            <person name="Coleine C."/>
            <person name="Stajich J.E."/>
            <person name="Selbmann L."/>
        </authorList>
    </citation>
    <scope>NUCLEOTIDE SEQUENCE</scope>
    <source>
        <strain evidence="2">CCFEE 5312</strain>
    </source>
</reference>
<organism evidence="2 3">
    <name type="scientific">Extremus antarcticus</name>
    <dbReference type="NCBI Taxonomy" id="702011"/>
    <lineage>
        <taxon>Eukaryota</taxon>
        <taxon>Fungi</taxon>
        <taxon>Dikarya</taxon>
        <taxon>Ascomycota</taxon>
        <taxon>Pezizomycotina</taxon>
        <taxon>Dothideomycetes</taxon>
        <taxon>Dothideomycetidae</taxon>
        <taxon>Mycosphaerellales</taxon>
        <taxon>Extremaceae</taxon>
        <taxon>Extremus</taxon>
    </lineage>
</organism>
<evidence type="ECO:0000259" key="1">
    <source>
        <dbReference type="Pfam" id="PF06985"/>
    </source>
</evidence>
<dbReference type="PANTHER" id="PTHR24148:SF73">
    <property type="entry name" value="HET DOMAIN PROTEIN (AFU_ORTHOLOGUE AFUA_8G01020)"/>
    <property type="match status" value="1"/>
</dbReference>
<dbReference type="Proteomes" id="UP001271007">
    <property type="component" value="Unassembled WGS sequence"/>
</dbReference>
<proteinExistence type="predicted"/>
<feature type="domain" description="Heterokaryon incompatibility" evidence="1">
    <location>
        <begin position="72"/>
        <end position="239"/>
    </location>
</feature>
<sequence length="643" mass="72663">MTSRKQSGTVPVLGPDVTTSAVAQSEVHQAPYRQLNYRVKEIRLCRIAPALAWDDPIVCTLETRRLKAKGTFKCLSYVWGPKIFKTILLDGLNHEVTQNLYEVLLHLRSWLKPGQAVWIDAICVDQNSKSEKTQQVPMMGRIYRKASEVIVWLGPNPVDRTGDTVAGASPNEADIKEVFEFFQELADDGHFHDLRYFSNCGGSCPSTPKAPKGSWEGLMKTLEAIMRAPWFSRTWVIQEIVLARRAVAMYGQHTIPWITIETAWRNWNNHLNITRCCHFCILGLDQSHKGDPETLAKYRDSVMDFWNAKQFWRKGKDLLTALHVFRRKEVSEPKDKIFGLLGLQRGAKAILIKPEYAEWYTLSEAYTDFAIQLNRKHGKLTTLHLDLHQLLPDLPSWVPDWTSPLTPFTVPPTFMLCRLSSLKLYGPTAGLETPRWSVFGKHRLDLHGIRIGTIERLSSVCKLETETERAFGPLEQLTEWMTFLRSCVKEGRLSGPMAVESFHRTIFADVFHNGAESVTRRSPGDVVAWRQHWDGMSEQLRDYGPRTVVSLGPWENSHFIACLGRALFVTSTGYIGLCPERAQVGDSVWVLQDCPAPVFLRSLEGEKGAALNTYKALGDGYVDGFMDGEAIDRGLGSESVSIV</sequence>